<dbReference type="PANTHER" id="PTHR37252:SF3">
    <property type="entry name" value="POLYADENYLATE-BINDING PROTEIN-INTERACTING PROTEIN 6"/>
    <property type="match status" value="1"/>
</dbReference>
<sequence length="197" mass="21313">MKPQSSLNPYAASYIPLSKRGADGRTSLTEKDSKNYDGTVWFQTHHGATNDQQHINSSSERHSKSEAFPAKSQPASSSYTSSSQNVAELIDNQLLDEDLDMDLEYLRMSFPGISYQSLVDVYNVNNSDLDAAIEMINQLELEGDESSGILPETLDIGDVSESGLPADSASLKQKNVAEETSTSSIHMASANLTGIGC</sequence>
<protein>
    <submittedName>
        <fullName evidence="3">Polyadenylate-binding protein-interacting protein 5</fullName>
    </submittedName>
</protein>
<dbReference type="PANTHER" id="PTHR37252">
    <property type="entry name" value="POLYADENYLATE-BINDING PROTEIN-INTERACTING PROTEIN 6"/>
    <property type="match status" value="1"/>
</dbReference>
<keyword evidence="4" id="KW-1185">Reference proteome</keyword>
<feature type="domain" description="CUE" evidence="2">
    <location>
        <begin position="98"/>
        <end position="141"/>
    </location>
</feature>
<evidence type="ECO:0000313" key="4">
    <source>
        <dbReference type="Proteomes" id="UP000257109"/>
    </source>
</evidence>
<evidence type="ECO:0000256" key="1">
    <source>
        <dbReference type="SAM" id="MobiDB-lite"/>
    </source>
</evidence>
<organism evidence="3 4">
    <name type="scientific">Mucuna pruriens</name>
    <name type="common">Velvet bean</name>
    <name type="synonym">Dolichos pruriens</name>
    <dbReference type="NCBI Taxonomy" id="157652"/>
    <lineage>
        <taxon>Eukaryota</taxon>
        <taxon>Viridiplantae</taxon>
        <taxon>Streptophyta</taxon>
        <taxon>Embryophyta</taxon>
        <taxon>Tracheophyta</taxon>
        <taxon>Spermatophyta</taxon>
        <taxon>Magnoliopsida</taxon>
        <taxon>eudicotyledons</taxon>
        <taxon>Gunneridae</taxon>
        <taxon>Pentapetalae</taxon>
        <taxon>rosids</taxon>
        <taxon>fabids</taxon>
        <taxon>Fabales</taxon>
        <taxon>Fabaceae</taxon>
        <taxon>Papilionoideae</taxon>
        <taxon>50 kb inversion clade</taxon>
        <taxon>NPAAA clade</taxon>
        <taxon>indigoferoid/millettioid clade</taxon>
        <taxon>Phaseoleae</taxon>
        <taxon>Mucuna</taxon>
    </lineage>
</organism>
<dbReference type="GO" id="GO:0043130">
    <property type="term" value="F:ubiquitin binding"/>
    <property type="evidence" value="ECO:0007669"/>
    <property type="project" value="InterPro"/>
</dbReference>
<feature type="compositionally biased region" description="Low complexity" evidence="1">
    <location>
        <begin position="72"/>
        <end position="83"/>
    </location>
</feature>
<proteinExistence type="predicted"/>
<dbReference type="InterPro" id="IPR038981">
    <property type="entry name" value="CID5/CID6"/>
</dbReference>
<comment type="caution">
    <text evidence="3">The sequence shown here is derived from an EMBL/GenBank/DDBJ whole genome shotgun (WGS) entry which is preliminary data.</text>
</comment>
<dbReference type="InterPro" id="IPR003892">
    <property type="entry name" value="CUE"/>
</dbReference>
<dbReference type="Proteomes" id="UP000257109">
    <property type="component" value="Unassembled WGS sequence"/>
</dbReference>
<dbReference type="EMBL" id="QJKJ01000983">
    <property type="protein sequence ID" value="RDY09727.1"/>
    <property type="molecule type" value="Genomic_DNA"/>
</dbReference>
<dbReference type="OrthoDB" id="769720at2759"/>
<evidence type="ECO:0000313" key="3">
    <source>
        <dbReference type="EMBL" id="RDY09727.1"/>
    </source>
</evidence>
<feature type="compositionally biased region" description="Polar residues" evidence="1">
    <location>
        <begin position="46"/>
        <end position="58"/>
    </location>
</feature>
<dbReference type="AlphaFoldDB" id="A0A371I3W0"/>
<name>A0A371I3W0_MUCPR</name>
<reference evidence="3" key="1">
    <citation type="submission" date="2018-05" db="EMBL/GenBank/DDBJ databases">
        <title>Draft genome of Mucuna pruriens seed.</title>
        <authorList>
            <person name="Nnadi N.E."/>
            <person name="Vos R."/>
            <person name="Hasami M.H."/>
            <person name="Devisetty U.K."/>
            <person name="Aguiy J.C."/>
        </authorList>
    </citation>
    <scope>NUCLEOTIDE SEQUENCE [LARGE SCALE GENOMIC DNA]</scope>
    <source>
        <strain evidence="3">JCA_2017</strain>
    </source>
</reference>
<gene>
    <name evidence="3" type="primary">CID5</name>
    <name evidence="3" type="ORF">CR513_05852</name>
</gene>
<dbReference type="PROSITE" id="PS51140">
    <property type="entry name" value="CUE"/>
    <property type="match status" value="1"/>
</dbReference>
<accession>A0A371I3W0</accession>
<feature type="region of interest" description="Disordered" evidence="1">
    <location>
        <begin position="39"/>
        <end position="84"/>
    </location>
</feature>
<evidence type="ECO:0000259" key="2">
    <source>
        <dbReference type="PROSITE" id="PS51140"/>
    </source>
</evidence>